<feature type="transmembrane region" description="Helical" evidence="18">
    <location>
        <begin position="83"/>
        <end position="102"/>
    </location>
</feature>
<name>A0A346RJS2_9COLE</name>
<feature type="domain" description="NADH:quinone oxidoreductase/Mrp antiporter transmembrane" evidence="19">
    <location>
        <begin position="21"/>
        <end position="78"/>
    </location>
</feature>
<accession>A0A346RJS2</accession>
<keyword evidence="14 18" id="KW-0830">Ubiquinone</keyword>
<keyword evidence="8 18" id="KW-0812">Transmembrane</keyword>
<evidence type="ECO:0000256" key="1">
    <source>
        <dbReference type="ARBA" id="ARBA00003257"/>
    </source>
</evidence>
<comment type="subcellular location">
    <subcellularLocation>
        <location evidence="2 18">Mitochondrion inner membrane</location>
        <topology evidence="2 18">Multi-pass membrane protein</topology>
    </subcellularLocation>
</comment>
<dbReference type="EMBL" id="MG193493">
    <property type="protein sequence ID" value="AXS66319.1"/>
    <property type="molecule type" value="Genomic_DNA"/>
</dbReference>
<keyword evidence="12 18" id="KW-1133">Transmembrane helix</keyword>
<dbReference type="InterPro" id="IPR001750">
    <property type="entry name" value="ND/Mrp_TM"/>
</dbReference>
<keyword evidence="11 18" id="KW-0249">Electron transport</keyword>
<keyword evidence="13 18" id="KW-0520">NAD</keyword>
<dbReference type="AlphaFoldDB" id="A0A346RJS2"/>
<sequence length="325" mass="38189">MFYKLMFMNWMMMGSIISISANSWMGVWMGLEINLLLIIPLINKTNNSMSSESSMKYFISQALASTIILMSIILMFMKLNYNLMLTSAVLMKMGSAPFHFWFPEVMEGLNWINSLIMLTWQKLTPMVLLMYTLNNLIFMNIIIIMNLLIGGIQGLNQISLRKIMAYSSINHIAWMIPSINLTQIIWIYYFIIYSIISANICYMFHMMSSFYLPQVILTNFNNPISKFIMMMNFFNLGGLPPFMGFLPKWLTIQMMVNFNYLYISLMMIILTLITLYYYMRISYSTLMMNSSFMKFKFAPKNYMFIFMNIISLTTLILSTLMFNLF</sequence>
<gene>
    <name evidence="20" type="primary">nad2</name>
</gene>
<feature type="transmembrane region" description="Helical" evidence="18">
    <location>
        <begin position="57"/>
        <end position="76"/>
    </location>
</feature>
<evidence type="ECO:0000256" key="5">
    <source>
        <dbReference type="ARBA" id="ARBA00021008"/>
    </source>
</evidence>
<feature type="transmembrane region" description="Helical" evidence="18">
    <location>
        <begin position="128"/>
        <end position="151"/>
    </location>
</feature>
<dbReference type="InterPro" id="IPR050175">
    <property type="entry name" value="Complex_I_Subunit_2"/>
</dbReference>
<dbReference type="PANTHER" id="PTHR46552">
    <property type="entry name" value="NADH-UBIQUINONE OXIDOREDUCTASE CHAIN 2"/>
    <property type="match status" value="1"/>
</dbReference>
<dbReference type="PANTHER" id="PTHR46552:SF1">
    <property type="entry name" value="NADH-UBIQUINONE OXIDOREDUCTASE CHAIN 2"/>
    <property type="match status" value="1"/>
</dbReference>
<proteinExistence type="inferred from homology"/>
<comment type="function">
    <text evidence="1">Core subunit of the mitochondrial membrane respiratory chain NADH dehydrogenase (Complex I) that is believed to belong to the minimal assembly required for catalysis. Complex I functions in the transfer of electrons from NADH to the respiratory chain. The immediate electron acceptor for the enzyme is believed to be ubiquinone.</text>
</comment>
<reference evidence="20" key="1">
    <citation type="journal article" date="2018" name="J. ISSAAS">
        <title>The contribution of mitochondrial metagenomics to large-scale data mining and phylogenetic analysis of Coleoptera.</title>
        <authorList>
            <person name="Miller K."/>
            <person name="Linard B."/>
            <person name="Motyka M."/>
            <person name="Bocek M."/>
            <person name="Vogler A.P."/>
        </authorList>
    </citation>
    <scope>NUCLEOTIDE SEQUENCE</scope>
</reference>
<protein>
    <recommendedName>
        <fullName evidence="5 18">NADH-ubiquinone oxidoreductase chain 2</fullName>
        <ecNumber evidence="4 18">7.1.1.2</ecNumber>
    </recommendedName>
</protein>
<feature type="transmembrane region" description="Helical" evidence="18">
    <location>
        <begin position="258"/>
        <end position="279"/>
    </location>
</feature>
<keyword evidence="16 18" id="KW-0472">Membrane</keyword>
<evidence type="ECO:0000256" key="18">
    <source>
        <dbReference type="RuleBase" id="RU003403"/>
    </source>
</evidence>
<feature type="transmembrane region" description="Helical" evidence="18">
    <location>
        <begin position="186"/>
        <end position="206"/>
    </location>
</feature>
<keyword evidence="9 18" id="KW-0999">Mitochondrion inner membrane</keyword>
<keyword evidence="7 18" id="KW-0679">Respiratory chain</keyword>
<evidence type="ECO:0000256" key="14">
    <source>
        <dbReference type="ARBA" id="ARBA00023075"/>
    </source>
</evidence>
<evidence type="ECO:0000313" key="20">
    <source>
        <dbReference type="EMBL" id="AXS66319.1"/>
    </source>
</evidence>
<evidence type="ECO:0000259" key="19">
    <source>
        <dbReference type="Pfam" id="PF00361"/>
    </source>
</evidence>
<feature type="transmembrane region" description="Helical" evidence="18">
    <location>
        <begin position="227"/>
        <end position="246"/>
    </location>
</feature>
<dbReference type="GO" id="GO:0008137">
    <property type="term" value="F:NADH dehydrogenase (ubiquinone) activity"/>
    <property type="evidence" value="ECO:0007669"/>
    <property type="project" value="UniProtKB-EC"/>
</dbReference>
<feature type="transmembrane region" description="Helical" evidence="18">
    <location>
        <begin position="21"/>
        <end position="42"/>
    </location>
</feature>
<dbReference type="GO" id="GO:0006120">
    <property type="term" value="P:mitochondrial electron transport, NADH to ubiquinone"/>
    <property type="evidence" value="ECO:0007669"/>
    <property type="project" value="InterPro"/>
</dbReference>
<comment type="function">
    <text evidence="18">Core subunit of the mitochondrial membrane respiratory chain NADH dehydrogenase (Complex I) which catalyzes electron transfer from NADH through the respiratory chain, using ubiquinone as an electron acceptor. Essential for the catalytic activity and assembly of complex I.</text>
</comment>
<evidence type="ECO:0000256" key="4">
    <source>
        <dbReference type="ARBA" id="ARBA00012944"/>
    </source>
</evidence>
<evidence type="ECO:0000256" key="9">
    <source>
        <dbReference type="ARBA" id="ARBA00022792"/>
    </source>
</evidence>
<keyword evidence="15 18" id="KW-0496">Mitochondrion</keyword>
<comment type="similarity">
    <text evidence="3 18">Belongs to the complex I subunit 2 family.</text>
</comment>
<dbReference type="Pfam" id="PF00361">
    <property type="entry name" value="Proton_antipo_M"/>
    <property type="match status" value="2"/>
</dbReference>
<evidence type="ECO:0000256" key="6">
    <source>
        <dbReference type="ARBA" id="ARBA00022448"/>
    </source>
</evidence>
<evidence type="ECO:0000256" key="3">
    <source>
        <dbReference type="ARBA" id="ARBA00007012"/>
    </source>
</evidence>
<keyword evidence="6" id="KW-0813">Transport</keyword>
<evidence type="ECO:0000256" key="11">
    <source>
        <dbReference type="ARBA" id="ARBA00022982"/>
    </source>
</evidence>
<evidence type="ECO:0000256" key="10">
    <source>
        <dbReference type="ARBA" id="ARBA00022967"/>
    </source>
</evidence>
<evidence type="ECO:0000256" key="7">
    <source>
        <dbReference type="ARBA" id="ARBA00022660"/>
    </source>
</evidence>
<dbReference type="PRINTS" id="PR01436">
    <property type="entry name" value="NADHDHGNASE2"/>
</dbReference>
<dbReference type="EC" id="7.1.1.2" evidence="4 18"/>
<evidence type="ECO:0000256" key="16">
    <source>
        <dbReference type="ARBA" id="ARBA00023136"/>
    </source>
</evidence>
<evidence type="ECO:0000256" key="8">
    <source>
        <dbReference type="ARBA" id="ARBA00022692"/>
    </source>
</evidence>
<dbReference type="InterPro" id="IPR003917">
    <property type="entry name" value="NADH_UbQ_OxRdtase_chain2"/>
</dbReference>
<evidence type="ECO:0000256" key="12">
    <source>
        <dbReference type="ARBA" id="ARBA00022989"/>
    </source>
</evidence>
<evidence type="ECO:0000256" key="13">
    <source>
        <dbReference type="ARBA" id="ARBA00023027"/>
    </source>
</evidence>
<evidence type="ECO:0000256" key="2">
    <source>
        <dbReference type="ARBA" id="ARBA00004448"/>
    </source>
</evidence>
<organism evidence="20">
    <name type="scientific">Staphylinoidea sp. 3 KM-2017</name>
    <dbReference type="NCBI Taxonomy" id="2219457"/>
    <lineage>
        <taxon>Eukaryota</taxon>
        <taxon>Metazoa</taxon>
        <taxon>Ecdysozoa</taxon>
        <taxon>Arthropoda</taxon>
        <taxon>Hexapoda</taxon>
        <taxon>Insecta</taxon>
        <taxon>Pterygota</taxon>
        <taxon>Neoptera</taxon>
        <taxon>Endopterygota</taxon>
        <taxon>Coleoptera</taxon>
        <taxon>Polyphaga</taxon>
        <taxon>Staphyliniformia</taxon>
    </lineage>
</organism>
<feature type="transmembrane region" description="Helical" evidence="18">
    <location>
        <begin position="300"/>
        <end position="322"/>
    </location>
</feature>
<evidence type="ECO:0000256" key="15">
    <source>
        <dbReference type="ARBA" id="ARBA00023128"/>
    </source>
</evidence>
<feature type="domain" description="NADH:quinone oxidoreductase/Mrp antiporter transmembrane" evidence="19">
    <location>
        <begin position="82"/>
        <end position="274"/>
    </location>
</feature>
<keyword evidence="10 18" id="KW-1278">Translocase</keyword>
<dbReference type="GO" id="GO:0005743">
    <property type="term" value="C:mitochondrial inner membrane"/>
    <property type="evidence" value="ECO:0007669"/>
    <property type="project" value="UniProtKB-SubCell"/>
</dbReference>
<geneLocation type="mitochondrion" evidence="20"/>
<evidence type="ECO:0000256" key="17">
    <source>
        <dbReference type="ARBA" id="ARBA00049551"/>
    </source>
</evidence>
<comment type="catalytic activity">
    <reaction evidence="17 18">
        <text>a ubiquinone + NADH + 5 H(+)(in) = a ubiquinol + NAD(+) + 4 H(+)(out)</text>
        <dbReference type="Rhea" id="RHEA:29091"/>
        <dbReference type="Rhea" id="RHEA-COMP:9565"/>
        <dbReference type="Rhea" id="RHEA-COMP:9566"/>
        <dbReference type="ChEBI" id="CHEBI:15378"/>
        <dbReference type="ChEBI" id="CHEBI:16389"/>
        <dbReference type="ChEBI" id="CHEBI:17976"/>
        <dbReference type="ChEBI" id="CHEBI:57540"/>
        <dbReference type="ChEBI" id="CHEBI:57945"/>
        <dbReference type="EC" id="7.1.1.2"/>
    </reaction>
</comment>